<dbReference type="OrthoDB" id="9807213at2"/>
<sequence length="212" mass="24457">MAKLVIFNKPYQVLSQFTDKEGRKTLAEYIQFNNVYSIGRLDYDSEGLLLLTDSGYLKNQIAHPRNKQPKTYWVQVEGSISDNALQQLRNGIELNDGPTLPAKARRINTPVIPNRDPPVRTRKNITDSWLELTITEGRNRQVRRMTAAVGFPTLRLYRYRVGDWNLDQLSPGEFHVININVPEGGRPAKPDYRTGMRPNKATRKNHSKFKRH</sequence>
<dbReference type="InterPro" id="IPR020103">
    <property type="entry name" value="PsdUridine_synth_cat_dom_sf"/>
</dbReference>
<name>A0A1Y0I6R7_9GAMM</name>
<dbReference type="KEGG" id="ome:OLMES_2058"/>
<evidence type="ECO:0000313" key="6">
    <source>
        <dbReference type="EMBL" id="ARU56131.1"/>
    </source>
</evidence>
<dbReference type="Gene3D" id="3.30.70.1560">
    <property type="entry name" value="Alpha-L RNA-binding motif"/>
    <property type="match status" value="1"/>
</dbReference>
<dbReference type="InterPro" id="IPR018496">
    <property type="entry name" value="PsdUridine_synth_RsuA/RluB_CS"/>
</dbReference>
<dbReference type="PANTHER" id="PTHR47683:SF2">
    <property type="entry name" value="RNA-BINDING S4 DOMAIN-CONTAINING PROTEIN"/>
    <property type="match status" value="1"/>
</dbReference>
<accession>A0A1Y0I6R7</accession>
<gene>
    <name evidence="6" type="ORF">OLMES_2058</name>
</gene>
<dbReference type="InterPro" id="IPR042092">
    <property type="entry name" value="PsdUridine_s_RsuA/RluB/E/F_cat"/>
</dbReference>
<proteinExistence type="inferred from homology"/>
<dbReference type="PROSITE" id="PS01149">
    <property type="entry name" value="PSI_RSU"/>
    <property type="match status" value="1"/>
</dbReference>
<evidence type="ECO:0000259" key="5">
    <source>
        <dbReference type="Pfam" id="PF00849"/>
    </source>
</evidence>
<feature type="compositionally biased region" description="Basic residues" evidence="4">
    <location>
        <begin position="200"/>
        <end position="212"/>
    </location>
</feature>
<reference evidence="6 7" key="1">
    <citation type="submission" date="2017-05" db="EMBL/GenBank/DDBJ databases">
        <title>Genomic insights into alkan degradation activity of Oleiphilus messinensis.</title>
        <authorList>
            <person name="Kozyavkin S.A."/>
            <person name="Slesarev A.I."/>
            <person name="Golyshin P.N."/>
            <person name="Korzhenkov A."/>
            <person name="Golyshina O.N."/>
            <person name="Toshchakov S.V."/>
        </authorList>
    </citation>
    <scope>NUCLEOTIDE SEQUENCE [LARGE SCALE GENOMIC DNA]</scope>
    <source>
        <strain evidence="6 7">ME102</strain>
    </source>
</reference>
<dbReference type="RefSeq" id="WP_087461157.1">
    <property type="nucleotide sequence ID" value="NZ_CP021425.1"/>
</dbReference>
<dbReference type="InterPro" id="IPR000748">
    <property type="entry name" value="PsdUridine_synth_RsuA/RluB/E/F"/>
</dbReference>
<dbReference type="EC" id="5.4.99.-" evidence="3"/>
<dbReference type="SUPFAM" id="SSF55120">
    <property type="entry name" value="Pseudouridine synthase"/>
    <property type="match status" value="1"/>
</dbReference>
<dbReference type="AlphaFoldDB" id="A0A1Y0I6R7"/>
<dbReference type="PANTHER" id="PTHR47683">
    <property type="entry name" value="PSEUDOURIDINE SYNTHASE FAMILY PROTEIN-RELATED"/>
    <property type="match status" value="1"/>
</dbReference>
<feature type="region of interest" description="Disordered" evidence="4">
    <location>
        <begin position="183"/>
        <end position="212"/>
    </location>
</feature>
<dbReference type="EMBL" id="CP021425">
    <property type="protein sequence ID" value="ARU56131.1"/>
    <property type="molecule type" value="Genomic_DNA"/>
</dbReference>
<protein>
    <recommendedName>
        <fullName evidence="3">Pseudouridine synthase</fullName>
        <ecNumber evidence="3">5.4.99.-</ecNumber>
    </recommendedName>
</protein>
<feature type="domain" description="Pseudouridine synthase RsuA/RluA-like" evidence="5">
    <location>
        <begin position="4"/>
        <end position="148"/>
    </location>
</feature>
<dbReference type="InterPro" id="IPR050343">
    <property type="entry name" value="RsuA_PseudoU_synthase"/>
</dbReference>
<dbReference type="GO" id="GO:0003723">
    <property type="term" value="F:RNA binding"/>
    <property type="evidence" value="ECO:0007669"/>
    <property type="project" value="InterPro"/>
</dbReference>
<evidence type="ECO:0000256" key="4">
    <source>
        <dbReference type="SAM" id="MobiDB-lite"/>
    </source>
</evidence>
<evidence type="ECO:0000256" key="2">
    <source>
        <dbReference type="ARBA" id="ARBA00023235"/>
    </source>
</evidence>
<keyword evidence="2 3" id="KW-0413">Isomerase</keyword>
<organism evidence="6 7">
    <name type="scientific">Oleiphilus messinensis</name>
    <dbReference type="NCBI Taxonomy" id="141451"/>
    <lineage>
        <taxon>Bacteria</taxon>
        <taxon>Pseudomonadati</taxon>
        <taxon>Pseudomonadota</taxon>
        <taxon>Gammaproteobacteria</taxon>
        <taxon>Oceanospirillales</taxon>
        <taxon>Oleiphilaceae</taxon>
        <taxon>Oleiphilus</taxon>
    </lineage>
</organism>
<evidence type="ECO:0000256" key="3">
    <source>
        <dbReference type="RuleBase" id="RU003887"/>
    </source>
</evidence>
<evidence type="ECO:0000256" key="1">
    <source>
        <dbReference type="ARBA" id="ARBA00008348"/>
    </source>
</evidence>
<keyword evidence="7" id="KW-1185">Reference proteome</keyword>
<dbReference type="GO" id="GO:0006364">
    <property type="term" value="P:rRNA processing"/>
    <property type="evidence" value="ECO:0007669"/>
    <property type="project" value="UniProtKB-ARBA"/>
</dbReference>
<dbReference type="GO" id="GO:0001522">
    <property type="term" value="P:pseudouridine synthesis"/>
    <property type="evidence" value="ECO:0007669"/>
    <property type="project" value="InterPro"/>
</dbReference>
<dbReference type="Pfam" id="PF00849">
    <property type="entry name" value="PseudoU_synth_2"/>
    <property type="match status" value="1"/>
</dbReference>
<dbReference type="NCBIfam" id="TIGR00093">
    <property type="entry name" value="pseudouridine synthase"/>
    <property type="match status" value="1"/>
</dbReference>
<dbReference type="InterPro" id="IPR006145">
    <property type="entry name" value="PsdUridine_synth_RsuA/RluA"/>
</dbReference>
<dbReference type="Gene3D" id="3.30.70.580">
    <property type="entry name" value="Pseudouridine synthase I, catalytic domain, N-terminal subdomain"/>
    <property type="match status" value="1"/>
</dbReference>
<dbReference type="GO" id="GO:0009982">
    <property type="term" value="F:pseudouridine synthase activity"/>
    <property type="evidence" value="ECO:0007669"/>
    <property type="project" value="InterPro"/>
</dbReference>
<comment type="similarity">
    <text evidence="1 3">Belongs to the pseudouridine synthase RsuA family.</text>
</comment>
<evidence type="ECO:0000313" key="7">
    <source>
        <dbReference type="Proteomes" id="UP000196027"/>
    </source>
</evidence>
<dbReference type="GO" id="GO:0140098">
    <property type="term" value="F:catalytic activity, acting on RNA"/>
    <property type="evidence" value="ECO:0007669"/>
    <property type="project" value="UniProtKB-ARBA"/>
</dbReference>
<dbReference type="InterPro" id="IPR020094">
    <property type="entry name" value="TruA/RsuA/RluB/E/F_N"/>
</dbReference>
<dbReference type="Proteomes" id="UP000196027">
    <property type="component" value="Chromosome"/>
</dbReference>